<evidence type="ECO:0000256" key="1">
    <source>
        <dbReference type="ARBA" id="ARBA00001947"/>
    </source>
</evidence>
<dbReference type="EMBL" id="OFSM01000031">
    <property type="protein sequence ID" value="SOY31788.1"/>
    <property type="molecule type" value="Genomic_DNA"/>
</dbReference>
<evidence type="ECO:0000313" key="7">
    <source>
        <dbReference type="Proteomes" id="UP000236311"/>
    </source>
</evidence>
<gene>
    <name evidence="6" type="ORF">AMURIS_04536</name>
</gene>
<keyword evidence="7" id="KW-1185">Reference proteome</keyword>
<reference evidence="6 7" key="1">
    <citation type="submission" date="2018-01" db="EMBL/GenBank/DDBJ databases">
        <authorList>
            <person name="Gaut B.S."/>
            <person name="Morton B.R."/>
            <person name="Clegg M.T."/>
            <person name="Duvall M.R."/>
        </authorList>
    </citation>
    <scope>NUCLEOTIDE SEQUENCE [LARGE SCALE GENOMIC DNA]</scope>
    <source>
        <strain evidence="6">GP69</strain>
    </source>
</reference>
<evidence type="ECO:0000256" key="3">
    <source>
        <dbReference type="ARBA" id="ARBA00022801"/>
    </source>
</evidence>
<comment type="cofactor">
    <cofactor evidence="1">
        <name>Zn(2+)</name>
        <dbReference type="ChEBI" id="CHEBI:29105"/>
    </cofactor>
</comment>
<dbReference type="EC" id="3.-.-.-" evidence="6"/>
<dbReference type="SUPFAM" id="SSF56281">
    <property type="entry name" value="Metallo-hydrolase/oxidoreductase"/>
    <property type="match status" value="1"/>
</dbReference>
<dbReference type="RefSeq" id="WP_172455246.1">
    <property type="nucleotide sequence ID" value="NZ_JANJZD010000033.1"/>
</dbReference>
<name>A0A2K4ZMU3_9FIRM</name>
<dbReference type="InterPro" id="IPR036866">
    <property type="entry name" value="RibonucZ/Hydroxyglut_hydro"/>
</dbReference>
<dbReference type="CDD" id="cd06262">
    <property type="entry name" value="metallo-hydrolase-like_MBL-fold"/>
    <property type="match status" value="1"/>
</dbReference>
<evidence type="ECO:0000313" key="6">
    <source>
        <dbReference type="EMBL" id="SOY31788.1"/>
    </source>
</evidence>
<accession>A0A2K4ZMU3</accession>
<evidence type="ECO:0000256" key="2">
    <source>
        <dbReference type="ARBA" id="ARBA00022723"/>
    </source>
</evidence>
<proteinExistence type="predicted"/>
<dbReference type="Proteomes" id="UP000236311">
    <property type="component" value="Unassembled WGS sequence"/>
</dbReference>
<organism evidence="6 7">
    <name type="scientific">Acetatifactor muris</name>
    <dbReference type="NCBI Taxonomy" id="879566"/>
    <lineage>
        <taxon>Bacteria</taxon>
        <taxon>Bacillati</taxon>
        <taxon>Bacillota</taxon>
        <taxon>Clostridia</taxon>
        <taxon>Lachnospirales</taxon>
        <taxon>Lachnospiraceae</taxon>
        <taxon>Acetatifactor</taxon>
    </lineage>
</organism>
<dbReference type="GO" id="GO:0016787">
    <property type="term" value="F:hydrolase activity"/>
    <property type="evidence" value="ECO:0007669"/>
    <property type="project" value="UniProtKB-KW"/>
</dbReference>
<dbReference type="PANTHER" id="PTHR46233">
    <property type="entry name" value="HYDROXYACYLGLUTATHIONE HYDROLASE GLOC"/>
    <property type="match status" value="1"/>
</dbReference>
<evidence type="ECO:0000259" key="5">
    <source>
        <dbReference type="SMART" id="SM00849"/>
    </source>
</evidence>
<sequence length="220" mass="23602">MAEIKIGRMVLGVCQTNCYFLYREGAHETIVVDPADKGANIYSALAKNGFQVAGILLTHGHFDHIWGLDGLRDAANAAAEAEGGGPVQAYACEAERELLKSARMNVSEQAGRACETYADVYVKDGQEITLAGMTCTVIATPGHTAGGCCYYFEEAGILVSGDTLFAESVGRTDFPTGSMGTLVRSVKDRLFVLPEDTRVYPGHGESTTIGYEKRNNPFCV</sequence>
<dbReference type="AlphaFoldDB" id="A0A2K4ZMU3"/>
<dbReference type="GO" id="GO:0046872">
    <property type="term" value="F:metal ion binding"/>
    <property type="evidence" value="ECO:0007669"/>
    <property type="project" value="UniProtKB-KW"/>
</dbReference>
<dbReference type="InterPro" id="IPR001279">
    <property type="entry name" value="Metallo-B-lactamas"/>
</dbReference>
<dbReference type="InterPro" id="IPR051453">
    <property type="entry name" value="MBL_Glyoxalase_II"/>
</dbReference>
<dbReference type="SMART" id="SM00849">
    <property type="entry name" value="Lactamase_B"/>
    <property type="match status" value="1"/>
</dbReference>
<feature type="domain" description="Metallo-beta-lactamase" evidence="5">
    <location>
        <begin position="15"/>
        <end position="203"/>
    </location>
</feature>
<dbReference type="Pfam" id="PF00753">
    <property type="entry name" value="Lactamase_B"/>
    <property type="match status" value="1"/>
</dbReference>
<evidence type="ECO:0000256" key="4">
    <source>
        <dbReference type="ARBA" id="ARBA00022833"/>
    </source>
</evidence>
<keyword evidence="2" id="KW-0479">Metal-binding</keyword>
<dbReference type="Gene3D" id="3.60.15.10">
    <property type="entry name" value="Ribonuclease Z/Hydroxyacylglutathione hydrolase-like"/>
    <property type="match status" value="1"/>
</dbReference>
<dbReference type="PANTHER" id="PTHR46233:SF3">
    <property type="entry name" value="HYDROXYACYLGLUTATHIONE HYDROLASE GLOC"/>
    <property type="match status" value="1"/>
</dbReference>
<protein>
    <submittedName>
        <fullName evidence="6">Putative metallo-hydrolase</fullName>
        <ecNumber evidence="6">3.-.-.-</ecNumber>
    </submittedName>
</protein>
<keyword evidence="3 6" id="KW-0378">Hydrolase</keyword>
<keyword evidence="4" id="KW-0862">Zinc</keyword>